<dbReference type="KEGG" id="sod:Sant_0672"/>
<evidence type="ECO:0000313" key="10">
    <source>
        <dbReference type="Proteomes" id="UP000019028"/>
    </source>
</evidence>
<comment type="catalytic activity">
    <reaction evidence="1">
        <text>2-(N(omega)-L-arginino)succinate = fumarate + L-arginine</text>
        <dbReference type="Rhea" id="RHEA:24020"/>
        <dbReference type="ChEBI" id="CHEBI:29806"/>
        <dbReference type="ChEBI" id="CHEBI:32682"/>
        <dbReference type="ChEBI" id="CHEBI:57472"/>
        <dbReference type="EC" id="4.3.2.1"/>
    </reaction>
</comment>
<dbReference type="InterPro" id="IPR009049">
    <property type="entry name" value="Argininosuccinate_lyase"/>
</dbReference>
<dbReference type="Pfam" id="PF14698">
    <property type="entry name" value="ASL_C2"/>
    <property type="match status" value="1"/>
</dbReference>
<dbReference type="GO" id="GO:0004056">
    <property type="term" value="F:argininosuccinate lyase activity"/>
    <property type="evidence" value="ECO:0007669"/>
    <property type="project" value="UniProtKB-UniRule"/>
</dbReference>
<dbReference type="Gene3D" id="1.10.40.30">
    <property type="entry name" value="Fumarase/aspartase (C-terminal domain)"/>
    <property type="match status" value="1"/>
</dbReference>
<dbReference type="EC" id="4.3.2.1" evidence="4 6"/>
<dbReference type="Gene3D" id="1.10.275.10">
    <property type="entry name" value="Fumarase/aspartase (N-terminal domain)"/>
    <property type="match status" value="1"/>
</dbReference>
<name>W0HUD9_9GAMM</name>
<dbReference type="PANTHER" id="PTHR43814:SF1">
    <property type="entry name" value="ARGININOSUCCINATE LYASE"/>
    <property type="match status" value="1"/>
</dbReference>
<protein>
    <recommendedName>
        <fullName evidence="4 6">Argininosuccinate lyase</fullName>
        <ecNumber evidence="4 6">4.3.2.1</ecNumber>
    </recommendedName>
</protein>
<comment type="similarity">
    <text evidence="3">In the N-terminal section; belongs to the lyase 1 family. Argininosuccinate lyase subfamily.</text>
</comment>
<reference evidence="9 10" key="1">
    <citation type="journal article" date="2014" name="Genome Biol. Evol.">
        <title>Genome degeneration and adaptation in a nascent stage of symbiosis.</title>
        <authorList>
            <person name="Oakeson K.F."/>
            <person name="Gil R."/>
            <person name="Clayton A.L."/>
            <person name="Dunn D.M."/>
            <person name="von Niederhausern A.C."/>
            <person name="Hamil C."/>
            <person name="Aoyagi A."/>
            <person name="Duval B."/>
            <person name="Baca A."/>
            <person name="Silva F.J."/>
            <person name="Vallier A."/>
            <person name="Jackson D.G."/>
            <person name="Latorre A."/>
            <person name="Weiss R.B."/>
            <person name="Heddi A."/>
            <person name="Moya A."/>
            <person name="Dale C."/>
        </authorList>
    </citation>
    <scope>NUCLEOTIDE SEQUENCE [LARGE SCALE GENOMIC DNA]</scope>
    <source>
        <strain evidence="9 10">HS1</strain>
    </source>
</reference>
<dbReference type="CDD" id="cd01359">
    <property type="entry name" value="Argininosuccinate_lyase"/>
    <property type="match status" value="1"/>
</dbReference>
<dbReference type="InterPro" id="IPR029419">
    <property type="entry name" value="Arg_succ_lyase_C"/>
</dbReference>
<evidence type="ECO:0000256" key="1">
    <source>
        <dbReference type="ARBA" id="ARBA00000985"/>
    </source>
</evidence>
<dbReference type="AlphaFoldDB" id="W0HUD9"/>
<keyword evidence="5" id="KW-0055">Arginine biosynthesis</keyword>
<dbReference type="UniPathway" id="UPA00068">
    <property type="reaction ID" value="UER00114"/>
</dbReference>
<evidence type="ECO:0000256" key="6">
    <source>
        <dbReference type="NCBIfam" id="TIGR00838"/>
    </source>
</evidence>
<dbReference type="PANTHER" id="PTHR43814">
    <property type="entry name" value="ARGININOSUCCINATE LYASE"/>
    <property type="match status" value="1"/>
</dbReference>
<dbReference type="InterPro" id="IPR008948">
    <property type="entry name" value="L-Aspartase-like"/>
</dbReference>
<keyword evidence="9" id="KW-0456">Lyase</keyword>
<dbReference type="InterPro" id="IPR000362">
    <property type="entry name" value="Fumarate_lyase_fam"/>
</dbReference>
<dbReference type="HOGENOM" id="CLU_027272_2_3_6"/>
<feature type="domain" description="Argininosuccinate lyase C-terminal" evidence="8">
    <location>
        <begin position="370"/>
        <end position="446"/>
    </location>
</feature>
<evidence type="ECO:0000256" key="2">
    <source>
        <dbReference type="ARBA" id="ARBA00004941"/>
    </source>
</evidence>
<accession>W0HUD9</accession>
<evidence type="ECO:0000256" key="5">
    <source>
        <dbReference type="ARBA" id="ARBA00022571"/>
    </source>
</evidence>
<evidence type="ECO:0000256" key="4">
    <source>
        <dbReference type="ARBA" id="ARBA00012338"/>
    </source>
</evidence>
<dbReference type="Proteomes" id="UP000019028">
    <property type="component" value="Chromosome"/>
</dbReference>
<dbReference type="Pfam" id="PF00206">
    <property type="entry name" value="Lyase_1"/>
    <property type="match status" value="1"/>
</dbReference>
<feature type="domain" description="Fumarate lyase N-terminal" evidence="7">
    <location>
        <begin position="57"/>
        <end position="306"/>
    </location>
</feature>
<organism evidence="9 10">
    <name type="scientific">Sodalis praecaptivus</name>
    <dbReference type="NCBI Taxonomy" id="1239307"/>
    <lineage>
        <taxon>Bacteria</taxon>
        <taxon>Pseudomonadati</taxon>
        <taxon>Pseudomonadota</taxon>
        <taxon>Gammaproteobacteria</taxon>
        <taxon>Enterobacterales</taxon>
        <taxon>Bruguierivoracaceae</taxon>
        <taxon>Sodalis</taxon>
    </lineage>
</organism>
<comment type="pathway">
    <text evidence="2">Amino-acid biosynthesis; L-arginine biosynthesis; L-arginine from L-ornithine and carbamoyl phosphate: step 3/3.</text>
</comment>
<dbReference type="SUPFAM" id="SSF48557">
    <property type="entry name" value="L-aspartase-like"/>
    <property type="match status" value="1"/>
</dbReference>
<sequence>MSNDKIGARLAQDPLPEIQNCIYAPLLANVNPDDFADMLAVNGAHLVMLHDCRLMPTARAATLAKALLSMAAEGQEDPAVIDPRTEDGYFAFELRLGRMVGAHEAGFLHLARSRNDIGATLDRLRAARLALTIMSALNRVRTLCLSQAEKYAEVIMPGYTHLQPAQPITFGFLLAGYAESLARDYQRLAEVWPRLVQGSMGAAALAGSSFPIDRQRTAALLGQEGVTHNSLDTVASRDFATELLYAVTQLSLTWGRVAQDFHTFSSDEFAIIGFPDSVAGTSSIMPQKKNPFALEFLRAESARLVGVLTGTLSAIRSTHFTVSLDAIREGLMDLWPALARAAQDLGLFAQVIATVEPRAKLMLQRCYGNFSTVTELADRLVKDHQLSFREAHHLVGLVVRLALEEGKDASQITAQAVNRAAVDMLGRELPIDDAWVSETLDPARAVRGRTHSGGTAPATIRQALAAARRQLELDEQRLTERQQHKAAATQALQTALETLAAERD</sequence>
<dbReference type="PRINTS" id="PR00145">
    <property type="entry name" value="ARGSUCLYASE"/>
</dbReference>
<dbReference type="PATRIC" id="fig|1239307.3.peg.724"/>
<dbReference type="InterPro" id="IPR022761">
    <property type="entry name" value="Fumarate_lyase_N"/>
</dbReference>
<dbReference type="OrthoDB" id="9769623at2"/>
<dbReference type="PRINTS" id="PR00149">
    <property type="entry name" value="FUMRATELYASE"/>
</dbReference>
<evidence type="ECO:0000256" key="3">
    <source>
        <dbReference type="ARBA" id="ARBA00005552"/>
    </source>
</evidence>
<dbReference type="GO" id="GO:0005829">
    <property type="term" value="C:cytosol"/>
    <property type="evidence" value="ECO:0007669"/>
    <property type="project" value="TreeGrafter"/>
</dbReference>
<evidence type="ECO:0000259" key="8">
    <source>
        <dbReference type="Pfam" id="PF14698"/>
    </source>
</evidence>
<dbReference type="RefSeq" id="WP_025420900.1">
    <property type="nucleotide sequence ID" value="NZ_CP006569.1"/>
</dbReference>
<evidence type="ECO:0000313" key="9">
    <source>
        <dbReference type="EMBL" id="AHF75768.1"/>
    </source>
</evidence>
<keyword evidence="10" id="KW-1185">Reference proteome</keyword>
<evidence type="ECO:0000259" key="7">
    <source>
        <dbReference type="Pfam" id="PF00206"/>
    </source>
</evidence>
<proteinExistence type="inferred from homology"/>
<dbReference type="InterPro" id="IPR024083">
    <property type="entry name" value="Fumarase/histidase_N"/>
</dbReference>
<dbReference type="Gene3D" id="1.20.200.10">
    <property type="entry name" value="Fumarase/aspartase (Central domain)"/>
    <property type="match status" value="1"/>
</dbReference>
<dbReference type="NCBIfam" id="TIGR00838">
    <property type="entry name" value="argH"/>
    <property type="match status" value="1"/>
</dbReference>
<dbReference type="EMBL" id="CP006569">
    <property type="protein sequence ID" value="AHF75768.1"/>
    <property type="molecule type" value="Genomic_DNA"/>
</dbReference>
<dbReference type="GO" id="GO:0042450">
    <property type="term" value="P:L-arginine biosynthetic process via ornithine"/>
    <property type="evidence" value="ECO:0007669"/>
    <property type="project" value="UniProtKB-UniRule"/>
</dbReference>
<keyword evidence="5" id="KW-0028">Amino-acid biosynthesis</keyword>
<gene>
    <name evidence="9" type="ORF">Sant_0672</name>
</gene>